<protein>
    <recommendedName>
        <fullName evidence="3">Phage tail fiber protein</fullName>
    </recommendedName>
</protein>
<feature type="region of interest" description="Disordered" evidence="1">
    <location>
        <begin position="60"/>
        <end position="89"/>
    </location>
</feature>
<organism evidence="2">
    <name type="scientific">uncultured Solirubrobacteraceae bacterium</name>
    <dbReference type="NCBI Taxonomy" id="1162706"/>
    <lineage>
        <taxon>Bacteria</taxon>
        <taxon>Bacillati</taxon>
        <taxon>Actinomycetota</taxon>
        <taxon>Thermoleophilia</taxon>
        <taxon>Solirubrobacterales</taxon>
        <taxon>Solirubrobacteraceae</taxon>
        <taxon>environmental samples</taxon>
    </lineage>
</organism>
<dbReference type="EMBL" id="CADCVT010000476">
    <property type="protein sequence ID" value="CAA9536822.1"/>
    <property type="molecule type" value="Genomic_DNA"/>
</dbReference>
<sequence length="89" mass="8482">MVVSIVALIVALGGTSYAAFKLPRNSVGAPEIKTGAVRGSEVKNGSLGVRDLSRRTRAALRGPAGAAGVPGAAGARGATGASGPAGPTG</sequence>
<evidence type="ECO:0000256" key="1">
    <source>
        <dbReference type="SAM" id="MobiDB-lite"/>
    </source>
</evidence>
<gene>
    <name evidence="2" type="ORF">AVDCRST_MAG85-4209</name>
</gene>
<feature type="non-terminal residue" evidence="2">
    <location>
        <position position="89"/>
    </location>
</feature>
<name>A0A6J4TZV2_9ACTN</name>
<evidence type="ECO:0000313" key="2">
    <source>
        <dbReference type="EMBL" id="CAA9536822.1"/>
    </source>
</evidence>
<accession>A0A6J4TZV2</accession>
<proteinExistence type="predicted"/>
<reference evidence="2" key="1">
    <citation type="submission" date="2020-02" db="EMBL/GenBank/DDBJ databases">
        <authorList>
            <person name="Meier V. D."/>
        </authorList>
    </citation>
    <scope>NUCLEOTIDE SEQUENCE</scope>
    <source>
        <strain evidence="2">AVDCRST_MAG85</strain>
    </source>
</reference>
<evidence type="ECO:0008006" key="3">
    <source>
        <dbReference type="Google" id="ProtNLM"/>
    </source>
</evidence>
<dbReference type="AlphaFoldDB" id="A0A6J4TZV2"/>